<accession>A0AAX4PAH2</accession>
<dbReference type="PANTHER" id="PTHR44499:SF1">
    <property type="entry name" value="JOUBERIN"/>
    <property type="match status" value="1"/>
</dbReference>
<organism evidence="2 3">
    <name type="scientific">Chloropicon roscoffensis</name>
    <dbReference type="NCBI Taxonomy" id="1461544"/>
    <lineage>
        <taxon>Eukaryota</taxon>
        <taxon>Viridiplantae</taxon>
        <taxon>Chlorophyta</taxon>
        <taxon>Chloropicophyceae</taxon>
        <taxon>Chloropicales</taxon>
        <taxon>Chloropicaceae</taxon>
        <taxon>Chloropicon</taxon>
    </lineage>
</organism>
<protein>
    <submittedName>
        <fullName evidence="2">Jouberin</fullName>
    </submittedName>
</protein>
<dbReference type="InterPro" id="IPR052803">
    <property type="entry name" value="Cilium-Associated_Jouberin"/>
</dbReference>
<evidence type="ECO:0000313" key="2">
    <source>
        <dbReference type="EMBL" id="WZN62540.1"/>
    </source>
</evidence>
<name>A0AAX4PAH2_9CHLO</name>
<dbReference type="Proteomes" id="UP001472866">
    <property type="component" value="Chromosome 06"/>
</dbReference>
<feature type="region of interest" description="Disordered" evidence="1">
    <location>
        <begin position="1"/>
        <end position="80"/>
    </location>
</feature>
<dbReference type="AlphaFoldDB" id="A0AAX4PAH2"/>
<evidence type="ECO:0000313" key="3">
    <source>
        <dbReference type="Proteomes" id="UP001472866"/>
    </source>
</evidence>
<dbReference type="GO" id="GO:0036064">
    <property type="term" value="C:ciliary basal body"/>
    <property type="evidence" value="ECO:0007669"/>
    <property type="project" value="TreeGrafter"/>
</dbReference>
<dbReference type="SUPFAM" id="SSF82171">
    <property type="entry name" value="DPP6 N-terminal domain-like"/>
    <property type="match status" value="1"/>
</dbReference>
<dbReference type="EMBL" id="CP151506">
    <property type="protein sequence ID" value="WZN62540.1"/>
    <property type="molecule type" value="Genomic_DNA"/>
</dbReference>
<dbReference type="PANTHER" id="PTHR44499">
    <property type="entry name" value="JOUBERIN"/>
    <property type="match status" value="1"/>
</dbReference>
<dbReference type="InterPro" id="IPR015943">
    <property type="entry name" value="WD40/YVTN_repeat-like_dom_sf"/>
</dbReference>
<feature type="compositionally biased region" description="Polar residues" evidence="1">
    <location>
        <begin position="39"/>
        <end position="48"/>
    </location>
</feature>
<gene>
    <name evidence="2" type="ORF">HKI87_06g40770</name>
</gene>
<evidence type="ECO:0000256" key="1">
    <source>
        <dbReference type="SAM" id="MobiDB-lite"/>
    </source>
</evidence>
<dbReference type="GO" id="GO:0044458">
    <property type="term" value="P:motile cilium assembly"/>
    <property type="evidence" value="ECO:0007669"/>
    <property type="project" value="TreeGrafter"/>
</dbReference>
<keyword evidence="3" id="KW-1185">Reference proteome</keyword>
<reference evidence="2 3" key="1">
    <citation type="submission" date="2024-03" db="EMBL/GenBank/DDBJ databases">
        <title>Complete genome sequence of the green alga Chloropicon roscoffensis RCC1871.</title>
        <authorList>
            <person name="Lemieux C."/>
            <person name="Pombert J.-F."/>
            <person name="Otis C."/>
            <person name="Turmel M."/>
        </authorList>
    </citation>
    <scope>NUCLEOTIDE SEQUENCE [LARGE SCALE GENOMIC DNA]</scope>
    <source>
        <strain evidence="2 3">RCC1871</strain>
    </source>
</reference>
<proteinExistence type="predicted"/>
<sequence length="439" mass="47767">MATNPEAEIMERKENSWLASTSEGTGRSGGAGVGALKSLFSSQANKENASAVEGRAPQAGKADEAAATNQPERLSLPVATGPSGLAAQEAEGTAGQDSLELSFLSVSVNHVDTLVPRKELNSPVVRVSVLDEDTGQYLGFRSTFDISNFERKGKQKTMRLLKERVPPNVIPPAQTAQCVLKNQPFPKLAATWNSSATFPQDIEVLQSQNAIVFFEVLQPLLATLDNGGALCFATRPKQEIPIAWAFLKLKSKNGTLNLGHLRLQLYEYTRRQGGACSQDQAGSVCKAFSNWKGGRRSKYNATVYVTLEKVTQRKLVETPRLLRQVSRVLGFSKNGKESESEAGGSDSARENPIIFELPKRKAHELCKIPNSLGQYLADSARGTTYVSFANQGKFIAVACADHASLHTVRVFNLETLSEESVLAVHHDTVYEIAWSSNDR</sequence>
<dbReference type="Gene3D" id="2.130.10.10">
    <property type="entry name" value="YVTN repeat-like/Quinoprotein amine dehydrogenase"/>
    <property type="match status" value="1"/>
</dbReference>